<accession>A0ABX7NUL5</accession>
<reference evidence="2 3" key="1">
    <citation type="submission" date="2021-02" db="EMBL/GenBank/DDBJ databases">
        <title>De Novo genome assembly of isolated myxobacteria.</title>
        <authorList>
            <person name="Stevens D.C."/>
        </authorList>
    </citation>
    <scope>NUCLEOTIDE SEQUENCE [LARGE SCALE GENOMIC DNA]</scope>
    <source>
        <strain evidence="3">SCPEA02</strain>
    </source>
</reference>
<gene>
    <name evidence="2" type="ORF">JY651_38685</name>
</gene>
<keyword evidence="3" id="KW-1185">Reference proteome</keyword>
<dbReference type="SUPFAM" id="SSF57850">
    <property type="entry name" value="RING/U-box"/>
    <property type="match status" value="1"/>
</dbReference>
<dbReference type="PROSITE" id="PS50271">
    <property type="entry name" value="ZF_UBP"/>
    <property type="match status" value="1"/>
</dbReference>
<dbReference type="RefSeq" id="WP_206722658.1">
    <property type="nucleotide sequence ID" value="NZ_CP071090.1"/>
</dbReference>
<evidence type="ECO:0000313" key="3">
    <source>
        <dbReference type="Proteomes" id="UP000662747"/>
    </source>
</evidence>
<dbReference type="Gene3D" id="3.30.40.10">
    <property type="entry name" value="Zinc/RING finger domain, C3HC4 (zinc finger)"/>
    <property type="match status" value="1"/>
</dbReference>
<evidence type="ECO:0000259" key="1">
    <source>
        <dbReference type="PROSITE" id="PS50271"/>
    </source>
</evidence>
<protein>
    <submittedName>
        <fullName evidence="2">UBP-type zinc finger domain-containing protein</fullName>
    </submittedName>
</protein>
<feature type="domain" description="UBP-type" evidence="1">
    <location>
        <begin position="3"/>
        <end position="96"/>
    </location>
</feature>
<name>A0ABX7NUL5_9BACT</name>
<sequence length="96" mass="10939">MAETCDHVEMAGNPSPRTEGCEECLKMGDDWVHLRRCLSCGHVGCCDDSKNKHATKHFHQTQHPVIQSFEPGEEWVWCYVDELFLESRPENAGAHL</sequence>
<proteinExistence type="predicted"/>
<dbReference type="Pfam" id="PF02148">
    <property type="entry name" value="zf-UBP"/>
    <property type="match status" value="1"/>
</dbReference>
<dbReference type="EMBL" id="CP071090">
    <property type="protein sequence ID" value="QSQ21079.1"/>
    <property type="molecule type" value="Genomic_DNA"/>
</dbReference>
<evidence type="ECO:0000313" key="2">
    <source>
        <dbReference type="EMBL" id="QSQ21079.1"/>
    </source>
</evidence>
<dbReference type="Proteomes" id="UP000662747">
    <property type="component" value="Chromosome"/>
</dbReference>
<dbReference type="InterPro" id="IPR001607">
    <property type="entry name" value="Znf_UBP"/>
</dbReference>
<dbReference type="InterPro" id="IPR013083">
    <property type="entry name" value="Znf_RING/FYVE/PHD"/>
</dbReference>
<organism evidence="2 3">
    <name type="scientific">Pyxidicoccus parkwayensis</name>
    <dbReference type="NCBI Taxonomy" id="2813578"/>
    <lineage>
        <taxon>Bacteria</taxon>
        <taxon>Pseudomonadati</taxon>
        <taxon>Myxococcota</taxon>
        <taxon>Myxococcia</taxon>
        <taxon>Myxococcales</taxon>
        <taxon>Cystobacterineae</taxon>
        <taxon>Myxococcaceae</taxon>
        <taxon>Pyxidicoccus</taxon>
    </lineage>
</organism>